<reference evidence="1" key="1">
    <citation type="journal article" date="2022" name="Microbiome">
        <title>Comparative genomic analysis of five freshwater cyanophages and reference-guided metagenomic data mining.</title>
        <authorList>
            <person name="Du K."/>
            <person name="Yang F."/>
            <person name="Zhang J.T."/>
            <person name="Yu R.C."/>
            <person name="Deng Z."/>
            <person name="Li W.F."/>
            <person name="Chen Y."/>
            <person name="Li Q."/>
            <person name="Zhou C.Z."/>
        </authorList>
    </citation>
    <scope>NUCLEOTIDE SEQUENCE</scope>
</reference>
<sequence>MTDKHYARVVDGLVVETKTLPADFNLDDLFGPDHGWVEAPLEVEQGWRKVGAKFAPAPPPERDPASILAGLKAEASRHIFATISATAQSNLLLAVGLASAKAPSARTPEERDLLNVADEGRAWIDAVRARVHALAEHDGVTPKGEDRWPAPSEAVLEMAAKF</sequence>
<dbReference type="PDB" id="7YPX">
    <property type="method" value="EM"/>
    <property type="resolution" value="3.12 A"/>
    <property type="chains" value="a/b/c=1-162"/>
</dbReference>
<evidence type="ECO:0007829" key="2">
    <source>
        <dbReference type="PDB" id="7YPX"/>
    </source>
</evidence>
<reference evidence="2" key="2">
    <citation type="journal article" date="2022" name="Viruses">
        <title>Structural Insights into the Chaperone-Assisted Assembly of a Simplified Tail Fiber of the Myocyanophage Pam3.</title>
        <authorList>
            <person name="Wei Z.L."/>
            <person name="Yang F."/>
            <person name="Li B."/>
            <person name="Hou P."/>
            <person name="Kong W.W."/>
            <person name="Wang J."/>
            <person name="Chen Y."/>
            <person name="Jiang Y.L."/>
            <person name="Zhou C.Z."/>
        </authorList>
    </citation>
    <scope>STRUCTURE BY ELECTRON MICROSCOPY (3.12 ANGSTROMS) OF 1-162</scope>
</reference>
<organism evidence="1">
    <name type="scientific">Pseudanabaena phage Pam3</name>
    <dbReference type="NCBI Taxonomy" id="2936519"/>
    <lineage>
        <taxon>Viruses</taxon>
        <taxon>Duplodnaviria</taxon>
        <taxon>Heunggongvirae</taxon>
        <taxon>Uroviricota</taxon>
        <taxon>Caudoviricetes</taxon>
    </lineage>
</organism>
<name>A0ACD6BAN8_9CAUD</name>
<evidence type="ECO:0000313" key="1">
    <source>
        <dbReference type="EMBL" id="UQS95096.1"/>
    </source>
</evidence>
<accession>A0A9E7J192</accession>
<accession>A0ACD6BAN8</accession>
<keyword evidence="2" id="KW-0002">3D-structure</keyword>
<proteinExistence type="evidence at protein level"/>
<reference evidence="1" key="3">
    <citation type="submission" date="2022-03" db="EMBL/GenBank/DDBJ databases">
        <authorList>
            <person name="Du K."/>
            <person name="Yang F."/>
            <person name="Zhang J.T."/>
            <person name="Yu R.C."/>
            <person name="Deng Z."/>
            <person name="Li W.F."/>
            <person name="Chen Y."/>
            <person name="Li Q."/>
            <person name="Zhou C.Z."/>
        </authorList>
    </citation>
    <scope>NUCLEOTIDE SEQUENCE</scope>
</reference>
<dbReference type="EMBL" id="ON014755">
    <property type="protein sequence ID" value="UQS95096.1"/>
    <property type="molecule type" value="Genomic_DNA"/>
</dbReference>
<protein>
    <submittedName>
        <fullName evidence="1">Tail fiber assembly protein</fullName>
    </submittedName>
</protein>
<gene>
    <name evidence="1" type="ORF">Pam3_25</name>
</gene>